<dbReference type="SUPFAM" id="SSF56112">
    <property type="entry name" value="Protein kinase-like (PK-like)"/>
    <property type="match status" value="1"/>
</dbReference>
<evidence type="ECO:0000256" key="4">
    <source>
        <dbReference type="ARBA" id="ARBA00022679"/>
    </source>
</evidence>
<dbReference type="InterPro" id="IPR018934">
    <property type="entry name" value="RIO_dom"/>
</dbReference>
<evidence type="ECO:0000256" key="5">
    <source>
        <dbReference type="ARBA" id="ARBA00022723"/>
    </source>
</evidence>
<comment type="catalytic activity">
    <reaction evidence="10">
        <text>L-threonyl-[protein] + ATP = O-phospho-L-threonyl-[protein] + ADP + H(+)</text>
        <dbReference type="Rhea" id="RHEA:46608"/>
        <dbReference type="Rhea" id="RHEA-COMP:11060"/>
        <dbReference type="Rhea" id="RHEA-COMP:11605"/>
        <dbReference type="ChEBI" id="CHEBI:15378"/>
        <dbReference type="ChEBI" id="CHEBI:30013"/>
        <dbReference type="ChEBI" id="CHEBI:30616"/>
        <dbReference type="ChEBI" id="CHEBI:61977"/>
        <dbReference type="ChEBI" id="CHEBI:456216"/>
        <dbReference type="EC" id="2.7.11.1"/>
    </reaction>
</comment>
<comment type="catalytic activity">
    <reaction evidence="11">
        <text>L-seryl-[protein] + ATP = O-phospho-L-seryl-[protein] + ADP + H(+)</text>
        <dbReference type="Rhea" id="RHEA:17989"/>
        <dbReference type="Rhea" id="RHEA-COMP:9863"/>
        <dbReference type="Rhea" id="RHEA-COMP:11604"/>
        <dbReference type="ChEBI" id="CHEBI:15378"/>
        <dbReference type="ChEBI" id="CHEBI:29999"/>
        <dbReference type="ChEBI" id="CHEBI:30616"/>
        <dbReference type="ChEBI" id="CHEBI:83421"/>
        <dbReference type="ChEBI" id="CHEBI:456216"/>
        <dbReference type="EC" id="2.7.11.1"/>
    </reaction>
</comment>
<sequence length="322" mass="37278">MYENNDEFDFEENSSSFVKMKNKYRTKHQPKPTRKTSYESNKDVQLWLKEQAADASASKEFHPTMLSSQRDGPWIQSSLSQFYEEDLISDVLYIAKSGKEASVFCCVAHPSSGYDVLAAKVYRPRMFRSLRNDAVYRQSRVVVDEHKKAMSNSRAKRVMSRKNTKARALQVSSWISYEYETQMQLYEAGVHTPKPLSHIGNAVLMEYLGDSERQAPLLREVTLEPEEARPLFTQILTDIELMFSCNRVHGDLSEYNILYWEGKVIIIDFAQAVDPRHSPAVLELLQRDIERVCTFFAPYGIEANARELAYEIWLRYMGPLPE</sequence>
<keyword evidence="9" id="KW-0460">Magnesium</keyword>
<organism evidence="13 14">
    <name type="scientific">Ktedonobacter robiniae</name>
    <dbReference type="NCBI Taxonomy" id="2778365"/>
    <lineage>
        <taxon>Bacteria</taxon>
        <taxon>Bacillati</taxon>
        <taxon>Chloroflexota</taxon>
        <taxon>Ktedonobacteria</taxon>
        <taxon>Ktedonobacterales</taxon>
        <taxon>Ktedonobacteraceae</taxon>
        <taxon>Ktedonobacter</taxon>
    </lineage>
</organism>
<keyword evidence="14" id="KW-1185">Reference proteome</keyword>
<evidence type="ECO:0000256" key="7">
    <source>
        <dbReference type="ARBA" id="ARBA00022777"/>
    </source>
</evidence>
<evidence type="ECO:0000256" key="9">
    <source>
        <dbReference type="ARBA" id="ARBA00022842"/>
    </source>
</evidence>
<gene>
    <name evidence="13" type="ORF">KSB_37510</name>
</gene>
<dbReference type="InterPro" id="IPR051272">
    <property type="entry name" value="RIO-type_Ser/Thr_kinase"/>
</dbReference>
<accession>A0ABQ3URF8</accession>
<dbReference type="Gene3D" id="3.30.200.20">
    <property type="entry name" value="Phosphorylase Kinase, domain 1"/>
    <property type="match status" value="1"/>
</dbReference>
<evidence type="ECO:0000313" key="13">
    <source>
        <dbReference type="EMBL" id="GHO55276.1"/>
    </source>
</evidence>
<dbReference type="RefSeq" id="WP_201371885.1">
    <property type="nucleotide sequence ID" value="NZ_BNJG01000001.1"/>
</dbReference>
<dbReference type="PANTHER" id="PTHR45723">
    <property type="entry name" value="SERINE/THREONINE-PROTEIN KINASE RIO1"/>
    <property type="match status" value="1"/>
</dbReference>
<dbReference type="InterPro" id="IPR011009">
    <property type="entry name" value="Kinase-like_dom_sf"/>
</dbReference>
<keyword evidence="7" id="KW-0418">Kinase</keyword>
<keyword evidence="5" id="KW-0479">Metal-binding</keyword>
<dbReference type="EC" id="2.7.11.1" evidence="2"/>
<evidence type="ECO:0000256" key="11">
    <source>
        <dbReference type="ARBA" id="ARBA00048679"/>
    </source>
</evidence>
<comment type="caution">
    <text evidence="13">The sequence shown here is derived from an EMBL/GenBank/DDBJ whole genome shotgun (WGS) entry which is preliminary data.</text>
</comment>
<dbReference type="Pfam" id="PF01163">
    <property type="entry name" value="RIO1"/>
    <property type="match status" value="1"/>
</dbReference>
<dbReference type="InterPro" id="IPR000687">
    <property type="entry name" value="RIO_kinase"/>
</dbReference>
<reference evidence="13 14" key="1">
    <citation type="journal article" date="2021" name="Int. J. Syst. Evol. Microbiol.">
        <title>Reticulibacter mediterranei gen. nov., sp. nov., within the new family Reticulibacteraceae fam. nov., and Ktedonospora formicarum gen. nov., sp. nov., Ktedonobacter robiniae sp. nov., Dictyobacter formicarum sp. nov. and Dictyobacter arantiisoli sp. nov., belonging to the class Ktedonobacteria.</title>
        <authorList>
            <person name="Yabe S."/>
            <person name="Zheng Y."/>
            <person name="Wang C.M."/>
            <person name="Sakai Y."/>
            <person name="Abe K."/>
            <person name="Yokota A."/>
            <person name="Donadio S."/>
            <person name="Cavaletti L."/>
            <person name="Monciardini P."/>
        </authorList>
    </citation>
    <scope>NUCLEOTIDE SEQUENCE [LARGE SCALE GENOMIC DNA]</scope>
    <source>
        <strain evidence="13 14">SOSP1-30</strain>
    </source>
</reference>
<keyword evidence="6" id="KW-0547">Nucleotide-binding</keyword>
<keyword evidence="4" id="KW-0808">Transferase</keyword>
<evidence type="ECO:0000256" key="2">
    <source>
        <dbReference type="ARBA" id="ARBA00012513"/>
    </source>
</evidence>
<dbReference type="Gene3D" id="1.10.510.10">
    <property type="entry name" value="Transferase(Phosphotransferase) domain 1"/>
    <property type="match status" value="1"/>
</dbReference>
<evidence type="ECO:0000256" key="6">
    <source>
        <dbReference type="ARBA" id="ARBA00022741"/>
    </source>
</evidence>
<evidence type="ECO:0000256" key="8">
    <source>
        <dbReference type="ARBA" id="ARBA00022840"/>
    </source>
</evidence>
<evidence type="ECO:0000256" key="1">
    <source>
        <dbReference type="ARBA" id="ARBA00009196"/>
    </source>
</evidence>
<dbReference type="Proteomes" id="UP000654345">
    <property type="component" value="Unassembled WGS sequence"/>
</dbReference>
<keyword evidence="8" id="KW-0067">ATP-binding</keyword>
<evidence type="ECO:0000256" key="3">
    <source>
        <dbReference type="ARBA" id="ARBA00022527"/>
    </source>
</evidence>
<keyword evidence="3" id="KW-0723">Serine/threonine-protein kinase</keyword>
<dbReference type="EMBL" id="BNJG01000001">
    <property type="protein sequence ID" value="GHO55276.1"/>
    <property type="molecule type" value="Genomic_DNA"/>
</dbReference>
<feature type="domain" description="RIO kinase" evidence="12">
    <location>
        <begin position="54"/>
        <end position="314"/>
    </location>
</feature>
<comment type="similarity">
    <text evidence="1">Belongs to the protein kinase superfamily. RIO-type Ser/Thr kinase family.</text>
</comment>
<dbReference type="SMART" id="SM00090">
    <property type="entry name" value="RIO"/>
    <property type="match status" value="1"/>
</dbReference>
<evidence type="ECO:0000256" key="10">
    <source>
        <dbReference type="ARBA" id="ARBA00047899"/>
    </source>
</evidence>
<proteinExistence type="inferred from homology"/>
<name>A0ABQ3URF8_9CHLR</name>
<evidence type="ECO:0000259" key="12">
    <source>
        <dbReference type="SMART" id="SM00090"/>
    </source>
</evidence>
<evidence type="ECO:0000313" key="14">
    <source>
        <dbReference type="Proteomes" id="UP000654345"/>
    </source>
</evidence>
<protein>
    <recommendedName>
        <fullName evidence="2">non-specific serine/threonine protein kinase</fullName>
        <ecNumber evidence="2">2.7.11.1</ecNumber>
    </recommendedName>
</protein>